<feature type="region of interest" description="Disordered" evidence="1">
    <location>
        <begin position="351"/>
        <end position="407"/>
    </location>
</feature>
<dbReference type="Proteomes" id="UP000007148">
    <property type="component" value="Unassembled WGS sequence"/>
</dbReference>
<feature type="compositionally biased region" description="Basic and acidic residues" evidence="1">
    <location>
        <begin position="374"/>
        <end position="395"/>
    </location>
</feature>
<gene>
    <name evidence="3" type="ORF">PIIN_06457</name>
</gene>
<feature type="transmembrane region" description="Helical" evidence="2">
    <location>
        <begin position="219"/>
        <end position="243"/>
    </location>
</feature>
<dbReference type="AlphaFoldDB" id="G4TMH7"/>
<dbReference type="OrthoDB" id="3267487at2759"/>
<feature type="region of interest" description="Disordered" evidence="1">
    <location>
        <begin position="570"/>
        <end position="590"/>
    </location>
</feature>
<name>G4TMH7_SERID</name>
<feature type="region of interest" description="Disordered" evidence="1">
    <location>
        <begin position="814"/>
        <end position="844"/>
    </location>
</feature>
<feature type="region of interest" description="Disordered" evidence="1">
    <location>
        <begin position="684"/>
        <end position="776"/>
    </location>
</feature>
<proteinExistence type="predicted"/>
<dbReference type="InParanoid" id="G4TMH7"/>
<evidence type="ECO:0000256" key="2">
    <source>
        <dbReference type="SAM" id="Phobius"/>
    </source>
</evidence>
<feature type="transmembrane region" description="Helical" evidence="2">
    <location>
        <begin position="82"/>
        <end position="103"/>
    </location>
</feature>
<feature type="transmembrane region" description="Helical" evidence="2">
    <location>
        <begin position="472"/>
        <end position="492"/>
    </location>
</feature>
<feature type="compositionally biased region" description="Polar residues" evidence="1">
    <location>
        <begin position="755"/>
        <end position="776"/>
    </location>
</feature>
<keyword evidence="2" id="KW-0812">Transmembrane</keyword>
<feature type="transmembrane region" description="Helical" evidence="2">
    <location>
        <begin position="178"/>
        <end position="199"/>
    </location>
</feature>
<evidence type="ECO:0000313" key="4">
    <source>
        <dbReference type="Proteomes" id="UP000007148"/>
    </source>
</evidence>
<accession>G4TMH7</accession>
<keyword evidence="4" id="KW-1185">Reference proteome</keyword>
<dbReference type="EMBL" id="CAFZ01000169">
    <property type="protein sequence ID" value="CCA72520.1"/>
    <property type="molecule type" value="Genomic_DNA"/>
</dbReference>
<dbReference type="eggNOG" id="ENOG502SN4X">
    <property type="taxonomic scope" value="Eukaryota"/>
</dbReference>
<organism evidence="3 4">
    <name type="scientific">Serendipita indica (strain DSM 11827)</name>
    <name type="common">Root endophyte fungus</name>
    <name type="synonym">Piriformospora indica</name>
    <dbReference type="NCBI Taxonomy" id="1109443"/>
    <lineage>
        <taxon>Eukaryota</taxon>
        <taxon>Fungi</taxon>
        <taxon>Dikarya</taxon>
        <taxon>Basidiomycota</taxon>
        <taxon>Agaricomycotina</taxon>
        <taxon>Agaricomycetes</taxon>
        <taxon>Sebacinales</taxon>
        <taxon>Serendipitaceae</taxon>
        <taxon>Serendipita</taxon>
    </lineage>
</organism>
<feature type="compositionally biased region" description="Polar residues" evidence="1">
    <location>
        <begin position="687"/>
        <end position="704"/>
    </location>
</feature>
<dbReference type="OMA" id="IFASIDY"/>
<keyword evidence="2" id="KW-0472">Membrane</keyword>
<feature type="region of interest" description="Disordered" evidence="1">
    <location>
        <begin position="424"/>
        <end position="451"/>
    </location>
</feature>
<feature type="transmembrane region" description="Helical" evidence="2">
    <location>
        <begin position="143"/>
        <end position="166"/>
    </location>
</feature>
<feature type="compositionally biased region" description="Basic and acidic residues" evidence="1">
    <location>
        <begin position="438"/>
        <end position="451"/>
    </location>
</feature>
<evidence type="ECO:0000256" key="1">
    <source>
        <dbReference type="SAM" id="MobiDB-lite"/>
    </source>
</evidence>
<comment type="caution">
    <text evidence="3">The sequence shown here is derived from an EMBL/GenBank/DDBJ whole genome shotgun (WGS) entry which is preliminary data.</text>
</comment>
<reference evidence="3 4" key="1">
    <citation type="journal article" date="2011" name="PLoS Pathog.">
        <title>Endophytic Life Strategies Decoded by Genome and Transcriptome Analyses of the Mutualistic Root Symbiont Piriformospora indica.</title>
        <authorList>
            <person name="Zuccaro A."/>
            <person name="Lahrmann U."/>
            <person name="Guldener U."/>
            <person name="Langen G."/>
            <person name="Pfiffi S."/>
            <person name="Biedenkopf D."/>
            <person name="Wong P."/>
            <person name="Samans B."/>
            <person name="Grimm C."/>
            <person name="Basiewicz M."/>
            <person name="Murat C."/>
            <person name="Martin F."/>
            <person name="Kogel K.H."/>
        </authorList>
    </citation>
    <scope>NUCLEOTIDE SEQUENCE [LARGE SCALE GENOMIC DNA]</scope>
    <source>
        <strain evidence="3 4">DSM 11827</strain>
    </source>
</reference>
<dbReference type="HOGENOM" id="CLU_336834_0_0_1"/>
<keyword evidence="2" id="KW-1133">Transmembrane helix</keyword>
<protein>
    <submittedName>
        <fullName evidence="3">Uncharacterized protein</fullName>
    </submittedName>
</protein>
<feature type="transmembrane region" description="Helical" evidence="2">
    <location>
        <begin position="115"/>
        <end position="137"/>
    </location>
</feature>
<evidence type="ECO:0000313" key="3">
    <source>
        <dbReference type="EMBL" id="CCA72520.1"/>
    </source>
</evidence>
<sequence length="844" mass="92504">MASQPTLLPSPVARALGAATIASDEDSPAIIFPLERNIRISQFPSPLPSPLISYRPAYTTLEDGSLLTSVYKADLYSANSRLFGIGALLTLGAINVWTCVSFIRRGKVKDKTLFYLLLASQLLLPVCFFALLSPFFLSNVNCTIVNTVAVIATEASYAILISGILGLKAYRCLSKSKFILVVVWVLQSAVFVLFAFDIRGIDSPRRISGSCSTDGKLKFMPIALILTVVETLFLGLCFLYAVWKSSLYPAAQGRLSIAISEKPPTIRDEDVHDPVGNPNTFAATRQRGWWDYVPRAPPSDTGSVRAAPVRTSDDSLVKRLRNSVMRLTTSMDLASGPGFPQQQAAYNRKPSIPTEYPISQPPRPQHTSRPSHVLSEKSRMSTVEDERRGALDPSRRGARNSEIAPSARTTSVKSILFAPSVAGMTDRSSKIDPLQPLPRKEGQEEAPKENEWDAKKLPTVFQLRAVIKDEMIYTFIIMLSCMLSAGLAIFRAKQNDVVFGPSVWLGANWAAISLLVMRSFSRVVRRHERDAILQSPTAYGSPSEFVTALARRRRDALALAARTESSIFAPLPGDPAESKRRKLARRSSWDHATSDTRVRHGYTQSLFEDNASLRRREGLRAWDEEKERRKLRELESENPFADFEDIAGFGYEQRKSGEGPLGVEELMLDNDSIYRRGLPLQKPMTASPWTESPFTYVGTGSNPPASYDGERRRSIGPMSSPFDPGYSLGRRLSDVSLPPPAAIAEPNERERQRYLQPSLNPSPTSPTAKASGGITTTVGFSRIGNGLAGTLPGGGVRRGAITTESVPVVAVPTRAGALTPEGTPSPPQSHHGSSIEMLEQPRTT</sequence>